<dbReference type="OrthoDB" id="1121830at2"/>
<evidence type="ECO:0000256" key="1">
    <source>
        <dbReference type="SAM" id="MobiDB-lite"/>
    </source>
</evidence>
<protein>
    <submittedName>
        <fullName evidence="4">ISCps6, transposase</fullName>
    </submittedName>
</protein>
<feature type="domain" description="Transposase DDE" evidence="3">
    <location>
        <begin position="341"/>
        <end position="460"/>
    </location>
</feature>
<dbReference type="Pfam" id="PF13751">
    <property type="entry name" value="DDE_Tnp_1_6"/>
    <property type="match status" value="1"/>
</dbReference>
<feature type="compositionally biased region" description="Basic and acidic residues" evidence="1">
    <location>
        <begin position="179"/>
        <end position="188"/>
    </location>
</feature>
<dbReference type="InterPro" id="IPR025668">
    <property type="entry name" value="Tnp_DDE_dom"/>
</dbReference>
<dbReference type="RefSeq" id="WP_009780322.1">
    <property type="nucleotide sequence ID" value="NZ_CH672395.1"/>
</dbReference>
<name>A3XNP6_LEEBM</name>
<dbReference type="EMBL" id="AANC01000006">
    <property type="protein sequence ID" value="EAQ48825.1"/>
    <property type="molecule type" value="Genomic_DNA"/>
</dbReference>
<dbReference type="Proteomes" id="UP000001601">
    <property type="component" value="Unassembled WGS sequence"/>
</dbReference>
<dbReference type="InterPro" id="IPR008490">
    <property type="entry name" value="Transposase_InsH_N"/>
</dbReference>
<accession>A3XNP6</accession>
<dbReference type="Pfam" id="PF05598">
    <property type="entry name" value="DUF772"/>
    <property type="match status" value="1"/>
</dbReference>
<evidence type="ECO:0000313" key="5">
    <source>
        <dbReference type="Proteomes" id="UP000001601"/>
    </source>
</evidence>
<dbReference type="eggNOG" id="COG3666">
    <property type="taxonomic scope" value="Bacteria"/>
</dbReference>
<feature type="domain" description="Transposase InsH N-terminal" evidence="2">
    <location>
        <begin position="18"/>
        <end position="109"/>
    </location>
</feature>
<evidence type="ECO:0000313" key="4">
    <source>
        <dbReference type="EMBL" id="EAQ48825.1"/>
    </source>
</evidence>
<evidence type="ECO:0000259" key="2">
    <source>
        <dbReference type="Pfam" id="PF05598"/>
    </source>
</evidence>
<proteinExistence type="predicted"/>
<dbReference type="PANTHER" id="PTHR33408:SF2">
    <property type="entry name" value="TRANSPOSASE DDE DOMAIN-CONTAINING PROTEIN"/>
    <property type="match status" value="1"/>
</dbReference>
<sequence length="522" mass="59939">MEYQQGQPREQLTLYTTCLDDMIPQDNSVRLIDQFVNLLDLQALGFQSKASQGRPPYDPADLLKLYIYGYMNRMRSSRILEKECLRNIEVIWLIKNLQPDHNTIARFRKDNPKAIKRVFRQSVQLARNFNLIGATLIAGDSTKLRAQNSKKNNYNKKKIQRHLDYIDKKLEEHNRELANADGDHKEEVQQQIHTRKAQRVKYQQIKNQLEQDTSSPNPQLSTSDPDSRHQIVRGTVTEVCYTAQTTVDAQNKILIDYKLTNANDKKAMGGMLARAKTILRTTHFTALYDKGYHTGSEFHTADHLGIATLVAIPAIGRKSQAPNPRYNAEYFNYNSDPDTYTCPQGHTLTSNGTQYKARNYTFKQYKTKACKTCVVRENCTTSKVNGKVIQRSQYTQNIQDNAKRIAQSGELYKRRQALVEHPYGTIKRQWGFNHILTKKGIQAASADLGLMLLAYNLKRLFKLKVSLEAAIKHSFLSVLKLLEGLERLKPKVYHQNTQNTSYAVFVGYRICMLPLKPNCLEV</sequence>
<feature type="region of interest" description="Disordered" evidence="1">
    <location>
        <begin position="208"/>
        <end position="229"/>
    </location>
</feature>
<dbReference type="InterPro" id="IPR047629">
    <property type="entry name" value="IS1182_transpos"/>
</dbReference>
<comment type="caution">
    <text evidence="4">The sequence shown here is derived from an EMBL/GenBank/DDBJ whole genome shotgun (WGS) entry which is preliminary data.</text>
</comment>
<dbReference type="PANTHER" id="PTHR33408">
    <property type="entry name" value="TRANSPOSASE"/>
    <property type="match status" value="1"/>
</dbReference>
<dbReference type="AlphaFoldDB" id="A3XNP6"/>
<evidence type="ECO:0000259" key="3">
    <source>
        <dbReference type="Pfam" id="PF13751"/>
    </source>
</evidence>
<organism evidence="4 5">
    <name type="scientific">Leeuwenhoekiella blandensis (strain CECT 7118 / CCUG 51940 / KCTC 22103 / MED217)</name>
    <name type="common">Flavobacterium sp. (strain MED217)</name>
    <dbReference type="NCBI Taxonomy" id="398720"/>
    <lineage>
        <taxon>Bacteria</taxon>
        <taxon>Pseudomonadati</taxon>
        <taxon>Bacteroidota</taxon>
        <taxon>Flavobacteriia</taxon>
        <taxon>Flavobacteriales</taxon>
        <taxon>Flavobacteriaceae</taxon>
        <taxon>Leeuwenhoekiella</taxon>
    </lineage>
</organism>
<dbReference type="STRING" id="398720.MED217_09762"/>
<reference evidence="4 5" key="1">
    <citation type="journal article" date="2007" name="Nature">
        <title>Light stimulates growth of proteorhodopsin-containing marine Flavobacteria.</title>
        <authorList>
            <person name="Gomez-Consarnau L."/>
            <person name="Gonzalez J.M."/>
            <person name="Coll-Llado M."/>
            <person name="Gourdon P."/>
            <person name="Pascher T."/>
            <person name="Neutze R."/>
            <person name="Pedros-Alio C."/>
            <person name="Pinhassi J."/>
        </authorList>
    </citation>
    <scope>NUCLEOTIDE SEQUENCE [LARGE SCALE GENOMIC DNA]</scope>
    <source>
        <strain evidence="4 5">MED217</strain>
    </source>
</reference>
<feature type="region of interest" description="Disordered" evidence="1">
    <location>
        <begin position="179"/>
        <end position="198"/>
    </location>
</feature>
<gene>
    <name evidence="4" type="ORF">MED217_09762</name>
</gene>
<dbReference type="NCBIfam" id="NF033551">
    <property type="entry name" value="transpos_IS1182"/>
    <property type="match status" value="1"/>
</dbReference>
<keyword evidence="5" id="KW-1185">Reference proteome</keyword>
<feature type="compositionally biased region" description="Polar residues" evidence="1">
    <location>
        <begin position="208"/>
        <end position="224"/>
    </location>
</feature>
<dbReference type="HOGENOM" id="CLU_021293_12_3_10"/>